<feature type="transmembrane region" description="Helical" evidence="11">
    <location>
        <begin position="483"/>
        <end position="503"/>
    </location>
</feature>
<dbReference type="GO" id="GO:0012505">
    <property type="term" value="C:endomembrane system"/>
    <property type="evidence" value="ECO:0007669"/>
    <property type="project" value="UniProtKB-SubCell"/>
</dbReference>
<evidence type="ECO:0000256" key="7">
    <source>
        <dbReference type="ARBA" id="ARBA00022837"/>
    </source>
</evidence>
<feature type="transmembrane region" description="Helical" evidence="11">
    <location>
        <begin position="391"/>
        <end position="413"/>
    </location>
</feature>
<feature type="domain" description="Sodium/calcium exchanger membrane region" evidence="13">
    <location>
        <begin position="178"/>
        <end position="334"/>
    </location>
</feature>
<evidence type="ECO:0000313" key="14">
    <source>
        <dbReference type="EMBL" id="KAK9833628.1"/>
    </source>
</evidence>
<dbReference type="AlphaFoldDB" id="A0AAW1RIT6"/>
<feature type="transmembrane region" description="Helical" evidence="11">
    <location>
        <begin position="239"/>
        <end position="262"/>
    </location>
</feature>
<dbReference type="Pfam" id="PF01699">
    <property type="entry name" value="Na_Ca_ex"/>
    <property type="match status" value="2"/>
</dbReference>
<feature type="transmembrane region" description="Helical" evidence="11">
    <location>
        <begin position="425"/>
        <end position="448"/>
    </location>
</feature>
<evidence type="ECO:0000259" key="13">
    <source>
        <dbReference type="Pfam" id="PF01699"/>
    </source>
</evidence>
<reference evidence="14 15" key="1">
    <citation type="journal article" date="2024" name="Nat. Commun.">
        <title>Phylogenomics reveals the evolutionary origins of lichenization in chlorophyte algae.</title>
        <authorList>
            <person name="Puginier C."/>
            <person name="Libourel C."/>
            <person name="Otte J."/>
            <person name="Skaloud P."/>
            <person name="Haon M."/>
            <person name="Grisel S."/>
            <person name="Petersen M."/>
            <person name="Berrin J.G."/>
            <person name="Delaux P.M."/>
            <person name="Dal Grande F."/>
            <person name="Keller J."/>
        </authorList>
    </citation>
    <scope>NUCLEOTIDE SEQUENCE [LARGE SCALE GENOMIC DNA]</scope>
    <source>
        <strain evidence="14 15">SAG 2145</strain>
    </source>
</reference>
<feature type="transmembrane region" description="Helical" evidence="11">
    <location>
        <begin position="180"/>
        <end position="199"/>
    </location>
</feature>
<feature type="transmembrane region" description="Helical" evidence="11">
    <location>
        <begin position="149"/>
        <end position="174"/>
    </location>
</feature>
<evidence type="ECO:0000256" key="6">
    <source>
        <dbReference type="ARBA" id="ARBA00022692"/>
    </source>
</evidence>
<evidence type="ECO:0000256" key="11">
    <source>
        <dbReference type="RuleBase" id="RU365028"/>
    </source>
</evidence>
<dbReference type="GO" id="GO:0006874">
    <property type="term" value="P:intracellular calcium ion homeostasis"/>
    <property type="evidence" value="ECO:0007669"/>
    <property type="project" value="TreeGrafter"/>
</dbReference>
<keyword evidence="6 11" id="KW-0812">Transmembrane</keyword>
<dbReference type="GO" id="GO:0015369">
    <property type="term" value="F:calcium:proton antiporter activity"/>
    <property type="evidence" value="ECO:0007669"/>
    <property type="project" value="UniProtKB-UniRule"/>
</dbReference>
<comment type="similarity">
    <text evidence="2">Belongs to the Ca(2+):cation antiporter (CaCA) (TC 2.A.19) family. Cation/proton exchanger (CAX) subfamily.</text>
</comment>
<dbReference type="InterPro" id="IPR004798">
    <property type="entry name" value="CAX-like"/>
</dbReference>
<feature type="transmembrane region" description="Helical" evidence="11">
    <location>
        <begin position="313"/>
        <end position="332"/>
    </location>
</feature>
<dbReference type="GO" id="GO:0009705">
    <property type="term" value="C:plant-type vacuole membrane"/>
    <property type="evidence" value="ECO:0007669"/>
    <property type="project" value="TreeGrafter"/>
</dbReference>
<evidence type="ECO:0000256" key="9">
    <source>
        <dbReference type="ARBA" id="ARBA00023065"/>
    </source>
</evidence>
<evidence type="ECO:0000256" key="8">
    <source>
        <dbReference type="ARBA" id="ARBA00022989"/>
    </source>
</evidence>
<dbReference type="NCBIfam" id="TIGR00846">
    <property type="entry name" value="caca2"/>
    <property type="match status" value="1"/>
</dbReference>
<feature type="transmembrane region" description="Helical" evidence="11">
    <location>
        <begin position="274"/>
        <end position="293"/>
    </location>
</feature>
<keyword evidence="3 11" id="KW-0813">Transport</keyword>
<keyword evidence="4 11" id="KW-0050">Antiport</keyword>
<evidence type="ECO:0000256" key="3">
    <source>
        <dbReference type="ARBA" id="ARBA00022448"/>
    </source>
</evidence>
<evidence type="ECO:0000256" key="4">
    <source>
        <dbReference type="ARBA" id="ARBA00022449"/>
    </source>
</evidence>
<keyword evidence="5 11" id="KW-0109">Calcium transport</keyword>
<evidence type="ECO:0000256" key="10">
    <source>
        <dbReference type="ARBA" id="ARBA00023136"/>
    </source>
</evidence>
<dbReference type="Gene3D" id="1.20.1420.30">
    <property type="entry name" value="NCX, central ion-binding region"/>
    <property type="match status" value="1"/>
</dbReference>
<keyword evidence="10 11" id="KW-0472">Membrane</keyword>
<protein>
    <recommendedName>
        <fullName evidence="11">Vacuolar cation/proton exchanger</fullName>
    </recommendedName>
</protein>
<feature type="domain" description="Sodium/calcium exchanger membrane region" evidence="13">
    <location>
        <begin position="357"/>
        <end position="499"/>
    </location>
</feature>
<feature type="region of interest" description="Disordered" evidence="12">
    <location>
        <begin position="51"/>
        <end position="71"/>
    </location>
</feature>
<proteinExistence type="inferred from homology"/>
<evidence type="ECO:0000256" key="5">
    <source>
        <dbReference type="ARBA" id="ARBA00022568"/>
    </source>
</evidence>
<name>A0AAW1RIT6_9CHLO</name>
<keyword evidence="15" id="KW-1185">Reference proteome</keyword>
<organism evidence="14 15">
    <name type="scientific">Apatococcus lobatus</name>
    <dbReference type="NCBI Taxonomy" id="904363"/>
    <lineage>
        <taxon>Eukaryota</taxon>
        <taxon>Viridiplantae</taxon>
        <taxon>Chlorophyta</taxon>
        <taxon>core chlorophytes</taxon>
        <taxon>Trebouxiophyceae</taxon>
        <taxon>Chlorellales</taxon>
        <taxon>Chlorellaceae</taxon>
        <taxon>Apatococcus</taxon>
    </lineage>
</organism>
<dbReference type="Proteomes" id="UP001438707">
    <property type="component" value="Unassembled WGS sequence"/>
</dbReference>
<dbReference type="PANTHER" id="PTHR31503:SF22">
    <property type="entry name" value="VACUOLAR CALCIUM ION TRANSPORTER"/>
    <property type="match status" value="1"/>
</dbReference>
<evidence type="ECO:0000313" key="15">
    <source>
        <dbReference type="Proteomes" id="UP001438707"/>
    </source>
</evidence>
<comment type="subcellular location">
    <subcellularLocation>
        <location evidence="1">Endomembrane system</location>
        <topology evidence="1">Multi-pass membrane protein</topology>
    </subcellularLocation>
    <subcellularLocation>
        <location evidence="11">Vacuole membrane</location>
    </subcellularLocation>
</comment>
<comment type="caution">
    <text evidence="14">The sequence shown here is derived from an EMBL/GenBank/DDBJ whole genome shotgun (WGS) entry which is preliminary data.</text>
</comment>
<gene>
    <name evidence="14" type="ORF">WJX74_001094</name>
</gene>
<comment type="function">
    <text evidence="11">Vacuolar cation/proton exchanger (CAX). Translocates Ca(2+) and other metal ions into vacuoles using the proton gradient formed by H(+)-ATPase and H(+)-pyrophosphatase.</text>
</comment>
<dbReference type="NCBIfam" id="TIGR00378">
    <property type="entry name" value="cax"/>
    <property type="match status" value="1"/>
</dbReference>
<dbReference type="InterPro" id="IPR004837">
    <property type="entry name" value="NaCa_Exmemb"/>
</dbReference>
<keyword evidence="9 11" id="KW-0406">Ion transport</keyword>
<keyword evidence="11" id="KW-0926">Vacuole</keyword>
<dbReference type="PANTHER" id="PTHR31503">
    <property type="entry name" value="VACUOLAR CALCIUM ION TRANSPORTER"/>
    <property type="match status" value="1"/>
</dbReference>
<evidence type="ECO:0000256" key="2">
    <source>
        <dbReference type="ARBA" id="ARBA00008248"/>
    </source>
</evidence>
<dbReference type="InterPro" id="IPR004713">
    <property type="entry name" value="CaH_exchang"/>
</dbReference>
<feature type="transmembrane region" description="Helical" evidence="11">
    <location>
        <begin position="460"/>
        <end position="476"/>
    </location>
</feature>
<keyword evidence="7 11" id="KW-0106">Calcium</keyword>
<sequence>MGQPIQRARAALRAMHRLETLRSNTDLSEDDVEAAASVLRSDAIDVEQPLLEEHDQETNGQQSGRRVLGPRESFRRAGHEVMAARRFLKRANESSASSKSAATPRTWSDRIVNIGTGLMPEVQKPDAEDVGAPSKGPGIISPMTDFRAYYQLVIGSWMNVLLLAVPLGWVAYFLHWGSMAVFLLNFAALIPLALILGEVTEDLALRFGQTIGGLLNATFGNVVEAILSIAALMKGLYTVVATSLIGSILSNLLLVLGFCFLCGGSKYKQQQFNLLANKACCSMLFMACIALSIPVSSQFMYGKEMADDTTVAHLSHGTAILLIIVYACYLLFQLKTHEDLFASDEGGEAPCLSLSGAIGGLAVITVIVAVCSEFLTGALEDVSKQSGLNQAFLGLIVLPIAGNACEHITAVFVSIKNKMDLAIGVALGSSIQIAVFVIPVTVIVGWVFNKPFFLDSFAPFPTLMLTFAVIHAYFVSSDGNSNWLMGVELVGTYTLIAMLYLFLHMS</sequence>
<evidence type="ECO:0000256" key="1">
    <source>
        <dbReference type="ARBA" id="ARBA00004127"/>
    </source>
</evidence>
<feature type="transmembrane region" description="Helical" evidence="11">
    <location>
        <begin position="211"/>
        <end position="233"/>
    </location>
</feature>
<dbReference type="InterPro" id="IPR044880">
    <property type="entry name" value="NCX_ion-bd_dom_sf"/>
</dbReference>
<evidence type="ECO:0000256" key="12">
    <source>
        <dbReference type="SAM" id="MobiDB-lite"/>
    </source>
</evidence>
<keyword evidence="8 11" id="KW-1133">Transmembrane helix</keyword>
<accession>A0AAW1RIT6</accession>
<feature type="transmembrane region" description="Helical" evidence="11">
    <location>
        <begin position="352"/>
        <end position="379"/>
    </location>
</feature>
<dbReference type="EMBL" id="JALJOS010000010">
    <property type="protein sequence ID" value="KAK9833628.1"/>
    <property type="molecule type" value="Genomic_DNA"/>
</dbReference>